<proteinExistence type="inferred from homology"/>
<evidence type="ECO:0000256" key="14">
    <source>
        <dbReference type="PIRSR" id="PIRSR000808-2"/>
    </source>
</evidence>
<evidence type="ECO:0000256" key="9">
    <source>
        <dbReference type="ARBA" id="ARBA00022833"/>
    </source>
</evidence>
<evidence type="ECO:0000313" key="20">
    <source>
        <dbReference type="EMBL" id="BAM00938.1"/>
    </source>
</evidence>
<dbReference type="NCBIfam" id="NF008724">
    <property type="entry name" value="PRK11720.1"/>
    <property type="match status" value="1"/>
</dbReference>
<dbReference type="Gene3D" id="3.30.428.10">
    <property type="entry name" value="HIT-like"/>
    <property type="match status" value="2"/>
</dbReference>
<feature type="binding site" evidence="15">
    <location>
        <position position="169"/>
    </location>
    <ligand>
        <name>Zn(2+)</name>
        <dbReference type="ChEBI" id="CHEBI:29105"/>
    </ligand>
</feature>
<feature type="binding site" description="in other chain" evidence="14">
    <location>
        <begin position="164"/>
        <end position="166"/>
    </location>
    <ligand>
        <name>UDP-alpha-D-glucose</name>
        <dbReference type="ChEBI" id="CHEBI:58885"/>
        <note>ligand shared between dimeric partners</note>
    </ligand>
</feature>
<feature type="binding site" description="in other chain" evidence="14">
    <location>
        <position position="64"/>
    </location>
    <ligand>
        <name>UDP-alpha-D-glucose</name>
        <dbReference type="ChEBI" id="CHEBI:58885"/>
        <note>ligand shared between dimeric partners</note>
    </ligand>
</feature>
<evidence type="ECO:0000256" key="7">
    <source>
        <dbReference type="ARBA" id="ARBA00022695"/>
    </source>
</evidence>
<feature type="binding site" evidence="16">
    <location>
        <position position="187"/>
    </location>
    <ligand>
        <name>Fe cation</name>
        <dbReference type="ChEBI" id="CHEBI:24875"/>
    </ligand>
</feature>
<comment type="cofactor">
    <cofactor evidence="15">
        <name>Zn(2+)</name>
        <dbReference type="ChEBI" id="CHEBI:29105"/>
    </cofactor>
    <text evidence="15">Binds 1 zinc ion per subunit.</text>
</comment>
<evidence type="ECO:0000256" key="11">
    <source>
        <dbReference type="ARBA" id="ARBA00023277"/>
    </source>
</evidence>
<feature type="domain" description="Galactose-1-phosphate uridyl transferase C-terminal" evidence="19">
    <location>
        <begin position="190"/>
        <end position="350"/>
    </location>
</feature>
<evidence type="ECO:0000256" key="3">
    <source>
        <dbReference type="ARBA" id="ARBA00010951"/>
    </source>
</evidence>
<dbReference type="GO" id="GO:0008108">
    <property type="term" value="F:UDP-glucose:hexose-1-phosphate uridylyltransferase activity"/>
    <property type="evidence" value="ECO:0007669"/>
    <property type="project" value="UniProtKB-UniRule"/>
</dbReference>
<feature type="binding site" evidence="14">
    <location>
        <begin position="31"/>
        <end position="34"/>
    </location>
    <ligand>
        <name>UDP-alpha-D-glucose</name>
        <dbReference type="ChEBI" id="CHEBI:58885"/>
        <note>ligand shared between dimeric partners</note>
    </ligand>
</feature>
<evidence type="ECO:0000256" key="15">
    <source>
        <dbReference type="PIRSR" id="PIRSR000808-3"/>
    </source>
</evidence>
<keyword evidence="8 15" id="KW-0479">Metal-binding</keyword>
<dbReference type="RefSeq" id="WP_014434165.1">
    <property type="nucleotide sequence ID" value="NC_017079.1"/>
</dbReference>
<dbReference type="GO" id="GO:0005737">
    <property type="term" value="C:cytoplasm"/>
    <property type="evidence" value="ECO:0007669"/>
    <property type="project" value="TreeGrafter"/>
</dbReference>
<dbReference type="Proteomes" id="UP000007880">
    <property type="component" value="Chromosome"/>
</dbReference>
<feature type="binding site" evidence="15">
    <location>
        <position position="55"/>
    </location>
    <ligand>
        <name>Zn(2+)</name>
        <dbReference type="ChEBI" id="CHEBI:29105"/>
    </ligand>
</feature>
<keyword evidence="7 17" id="KW-0548">Nucleotidyltransferase</keyword>
<evidence type="ECO:0000256" key="12">
    <source>
        <dbReference type="NCBIfam" id="TIGR00209"/>
    </source>
</evidence>
<keyword evidence="10 17" id="KW-0299">Galactose metabolism</keyword>
<feature type="binding site" evidence="15">
    <location>
        <position position="118"/>
    </location>
    <ligand>
        <name>Zn(2+)</name>
        <dbReference type="ChEBI" id="CHEBI:29105"/>
    </ligand>
</feature>
<dbReference type="PROSITE" id="PS00117">
    <property type="entry name" value="GAL_P_UDP_TRANSF_I"/>
    <property type="match status" value="1"/>
</dbReference>
<dbReference type="KEGG" id="cap:CLDAP_28980"/>
<feature type="active site" description="Tele-UMP-histidine intermediate" evidence="13">
    <location>
        <position position="171"/>
    </location>
</feature>
<feature type="binding site" description="in other chain" evidence="14">
    <location>
        <position position="328"/>
    </location>
    <ligand>
        <name>UDP-alpha-D-glucose</name>
        <dbReference type="ChEBI" id="CHEBI:58885"/>
        <note>ligand shared between dimeric partners</note>
    </ligand>
</feature>
<sequence>MTSTVSFDPTEHPHRRRNALTGEWVLVSPHRTKRPWQGQVEKSAAETRPAYDPNCYLCPGNARAGGRRNPHYTTTFVFDNDFAALLPEGPRGEVGDGELFQAQAETGICRVICFSPRHDLTLPEMELIDVRQVVDVWAEQVEELGARPDIHYVQVFENKGEIMGCSNPHPHGQIWANYTVPVEPTKEDFQQRLYFERHGRPLLIDYLAQELEREERIVVQNRHWVVLVPYWAVWPFETLVLPRRHTLALPELSGDERDALADILKRLTIRYDNLFETSFPYSMGWHGQPTDGQRHAHWQLHAHFYPPLLRSATVKKFMVGYEMLGMPQRDITAEQAADRLRQMSELHYKLDNPPVLR</sequence>
<feature type="binding site" evidence="14">
    <location>
        <begin position="316"/>
        <end position="317"/>
    </location>
    <ligand>
        <name>UDP-alpha-D-glucose</name>
        <dbReference type="ChEBI" id="CHEBI:58885"/>
        <note>ligand shared between dimeric partners</note>
    </ligand>
</feature>
<feature type="binding site" evidence="15">
    <location>
        <position position="58"/>
    </location>
    <ligand>
        <name>Zn(2+)</name>
        <dbReference type="ChEBI" id="CHEBI:29105"/>
    </ligand>
</feature>
<dbReference type="PANTHER" id="PTHR11943:SF1">
    <property type="entry name" value="GALACTOSE-1-PHOSPHATE URIDYLYLTRANSFERASE"/>
    <property type="match status" value="1"/>
</dbReference>
<comment type="catalytic activity">
    <reaction evidence="1 17">
        <text>alpha-D-galactose 1-phosphate + UDP-alpha-D-glucose = alpha-D-glucose 1-phosphate + UDP-alpha-D-galactose</text>
        <dbReference type="Rhea" id="RHEA:13989"/>
        <dbReference type="ChEBI" id="CHEBI:58336"/>
        <dbReference type="ChEBI" id="CHEBI:58601"/>
        <dbReference type="ChEBI" id="CHEBI:58885"/>
        <dbReference type="ChEBI" id="CHEBI:66914"/>
        <dbReference type="EC" id="2.7.7.12"/>
    </reaction>
</comment>
<feature type="binding site" evidence="16">
    <location>
        <position position="301"/>
    </location>
    <ligand>
        <name>Fe cation</name>
        <dbReference type="ChEBI" id="CHEBI:24875"/>
    </ligand>
</feature>
<dbReference type="InterPro" id="IPR005849">
    <property type="entry name" value="GalP_Utransf_N"/>
</dbReference>
<evidence type="ECO:0000256" key="8">
    <source>
        <dbReference type="ARBA" id="ARBA00022723"/>
    </source>
</evidence>
<dbReference type="InterPro" id="IPR001937">
    <property type="entry name" value="GalP_UDPtransf1"/>
</dbReference>
<dbReference type="GO" id="GO:0008270">
    <property type="term" value="F:zinc ion binding"/>
    <property type="evidence" value="ECO:0007669"/>
    <property type="project" value="InterPro"/>
</dbReference>
<comment type="cofactor">
    <cofactor evidence="16">
        <name>Fe cation</name>
        <dbReference type="ChEBI" id="CHEBI:24875"/>
    </cofactor>
    <text evidence="16">Binds 1 Fe cation per subunit.</text>
</comment>
<evidence type="ECO:0000256" key="10">
    <source>
        <dbReference type="ARBA" id="ARBA00023144"/>
    </source>
</evidence>
<evidence type="ECO:0000259" key="18">
    <source>
        <dbReference type="Pfam" id="PF01087"/>
    </source>
</evidence>
<evidence type="ECO:0000256" key="4">
    <source>
        <dbReference type="ARBA" id="ARBA00012384"/>
    </source>
</evidence>
<dbReference type="AlphaFoldDB" id="I0I6Q0"/>
<dbReference type="HOGENOM" id="CLU_029960_0_0_0"/>
<evidence type="ECO:0000313" key="21">
    <source>
        <dbReference type="Proteomes" id="UP000007880"/>
    </source>
</evidence>
<dbReference type="SUPFAM" id="SSF54197">
    <property type="entry name" value="HIT-like"/>
    <property type="match status" value="2"/>
</dbReference>
<dbReference type="EC" id="2.7.7.12" evidence="4 12"/>
<keyword evidence="9 15" id="KW-0862">Zinc</keyword>
<dbReference type="FunFam" id="3.30.428.10:FF:000001">
    <property type="entry name" value="Galactose-1-phosphate uridylyltransferase"/>
    <property type="match status" value="1"/>
</dbReference>
<feature type="binding site" evidence="16">
    <location>
        <position position="286"/>
    </location>
    <ligand>
        <name>Fe cation</name>
        <dbReference type="ChEBI" id="CHEBI:24875"/>
    </ligand>
</feature>
<feature type="binding site" evidence="16">
    <location>
        <position position="303"/>
    </location>
    <ligand>
        <name>Fe cation</name>
        <dbReference type="ChEBI" id="CHEBI:24875"/>
    </ligand>
</feature>
<keyword evidence="21" id="KW-1185">Reference proteome</keyword>
<dbReference type="UniPathway" id="UPA00214"/>
<dbReference type="FunFam" id="3.30.428.10:FF:000002">
    <property type="entry name" value="Galactose-1-phosphate uridylyltransferase"/>
    <property type="match status" value="1"/>
</dbReference>
<dbReference type="eggNOG" id="COG1085">
    <property type="taxonomic scope" value="Bacteria"/>
</dbReference>
<evidence type="ECO:0000256" key="6">
    <source>
        <dbReference type="ARBA" id="ARBA00022679"/>
    </source>
</evidence>
<dbReference type="EMBL" id="AP012337">
    <property type="protein sequence ID" value="BAM00938.1"/>
    <property type="molecule type" value="Genomic_DNA"/>
</dbReference>
<dbReference type="GO" id="GO:0033499">
    <property type="term" value="P:galactose catabolic process via UDP-galactose, Leloir pathway"/>
    <property type="evidence" value="ECO:0007669"/>
    <property type="project" value="TreeGrafter"/>
</dbReference>
<dbReference type="Pfam" id="PF02744">
    <property type="entry name" value="GalP_UDP_tr_C"/>
    <property type="match status" value="1"/>
</dbReference>
<dbReference type="PIRSF" id="PIRSF000808">
    <property type="entry name" value="GalT"/>
    <property type="match status" value="1"/>
</dbReference>
<name>I0I6Q0_CALAS</name>
<feature type="binding site" evidence="14">
    <location>
        <begin position="321"/>
        <end position="322"/>
    </location>
    <ligand>
        <name>UDP-alpha-D-glucose</name>
        <dbReference type="ChEBI" id="CHEBI:58885"/>
        <note>ligand shared between dimeric partners</note>
    </ligand>
</feature>
<dbReference type="InterPro" id="IPR019779">
    <property type="entry name" value="GalP_UDPtransf1_His-AS"/>
</dbReference>
<reference evidence="20 21" key="1">
    <citation type="submission" date="2012-02" db="EMBL/GenBank/DDBJ databases">
        <title>Complete genome sequence of Caldilinea aerophila DSM 14535 (= NBRC 102666).</title>
        <authorList>
            <person name="Oguchi A."/>
            <person name="Hosoyama A."/>
            <person name="Sekine M."/>
            <person name="Fukai R."/>
            <person name="Kato Y."/>
            <person name="Nakamura S."/>
            <person name="Hanada S."/>
            <person name="Yamazaki S."/>
            <person name="Fujita N."/>
        </authorList>
    </citation>
    <scope>NUCLEOTIDE SEQUENCE [LARGE SCALE GENOMIC DNA]</scope>
    <source>
        <strain evidence="21">DSM 14535 / JCM 11387 / NBRC 104270 / STL-6-O1</strain>
    </source>
</reference>
<dbReference type="NCBIfam" id="TIGR00209">
    <property type="entry name" value="galT_1"/>
    <property type="match status" value="1"/>
</dbReference>
<dbReference type="PATRIC" id="fig|926550.5.peg.3142"/>
<accession>I0I6Q0</accession>
<dbReference type="InterPro" id="IPR005850">
    <property type="entry name" value="GalP_Utransf_C"/>
</dbReference>
<keyword evidence="16" id="KW-0408">Iron</keyword>
<protein>
    <recommendedName>
        <fullName evidence="5 12">Galactose-1-phosphate uridylyltransferase</fullName>
        <ecNumber evidence="4 12">2.7.7.12</ecNumber>
    </recommendedName>
</protein>
<dbReference type="Pfam" id="PF01087">
    <property type="entry name" value="GalP_UDP_transf"/>
    <property type="match status" value="1"/>
</dbReference>
<evidence type="ECO:0000256" key="5">
    <source>
        <dbReference type="ARBA" id="ARBA00016340"/>
    </source>
</evidence>
<comment type="similarity">
    <text evidence="3 17">Belongs to the galactose-1-phosphate uridylyltransferase type 1 family.</text>
</comment>
<feature type="binding site" description="in other chain" evidence="14">
    <location>
        <begin position="80"/>
        <end position="81"/>
    </location>
    <ligand>
        <name>UDP-alpha-D-glucose</name>
        <dbReference type="ChEBI" id="CHEBI:58885"/>
        <note>ligand shared between dimeric partners</note>
    </ligand>
</feature>
<evidence type="ECO:0000256" key="16">
    <source>
        <dbReference type="PIRSR" id="PIRSR000808-4"/>
    </source>
</evidence>
<keyword evidence="11 17" id="KW-0119">Carbohydrate metabolism</keyword>
<dbReference type="InterPro" id="IPR036265">
    <property type="entry name" value="HIT-like_sf"/>
</dbReference>
<evidence type="ECO:0000256" key="13">
    <source>
        <dbReference type="PIRSR" id="PIRSR000808-1"/>
    </source>
</evidence>
<dbReference type="STRING" id="926550.CLDAP_28980"/>
<comment type="pathway">
    <text evidence="2 17">Carbohydrate metabolism; galactose metabolism.</text>
</comment>
<feature type="binding site" description="in other chain" evidence="14">
    <location>
        <position position="173"/>
    </location>
    <ligand>
        <name>UDP-alpha-D-glucose</name>
        <dbReference type="ChEBI" id="CHEBI:58885"/>
        <note>ligand shared between dimeric partners</note>
    </ligand>
</feature>
<dbReference type="PANTHER" id="PTHR11943">
    <property type="entry name" value="GALACTOSE-1-PHOSPHATE URIDYLYLTRANSFERASE"/>
    <property type="match status" value="1"/>
</dbReference>
<keyword evidence="6 17" id="KW-0808">Transferase</keyword>
<evidence type="ECO:0000259" key="19">
    <source>
        <dbReference type="Pfam" id="PF02744"/>
    </source>
</evidence>
<evidence type="ECO:0000256" key="1">
    <source>
        <dbReference type="ARBA" id="ARBA00001107"/>
    </source>
</evidence>
<dbReference type="CDD" id="cd00608">
    <property type="entry name" value="GalT"/>
    <property type="match status" value="1"/>
</dbReference>
<organism evidence="20 21">
    <name type="scientific">Caldilinea aerophila (strain DSM 14535 / JCM 11387 / NBRC 104270 / STL-6-O1)</name>
    <dbReference type="NCBI Taxonomy" id="926550"/>
    <lineage>
        <taxon>Bacteria</taxon>
        <taxon>Bacillati</taxon>
        <taxon>Chloroflexota</taxon>
        <taxon>Caldilineae</taxon>
        <taxon>Caldilineales</taxon>
        <taxon>Caldilineaceae</taxon>
        <taxon>Caldilinea</taxon>
    </lineage>
</organism>
<evidence type="ECO:0000256" key="2">
    <source>
        <dbReference type="ARBA" id="ARBA00004947"/>
    </source>
</evidence>
<evidence type="ECO:0000256" key="17">
    <source>
        <dbReference type="RuleBase" id="RU000506"/>
    </source>
</evidence>
<feature type="domain" description="Galactose-1-phosphate uridyl transferase N-terminal" evidence="18">
    <location>
        <begin position="7"/>
        <end position="181"/>
    </location>
</feature>
<dbReference type="OrthoDB" id="9769064at2"/>
<feature type="binding site" description="in other chain" evidence="14">
    <location>
        <position position="158"/>
    </location>
    <ligand>
        <name>UDP-alpha-D-glucose</name>
        <dbReference type="ChEBI" id="CHEBI:58885"/>
        <note>ligand shared between dimeric partners</note>
    </ligand>
</feature>
<gene>
    <name evidence="20" type="primary">galT</name>
    <name evidence="20" type="ordered locus">CLDAP_28980</name>
</gene>